<dbReference type="Proteomes" id="UP001153954">
    <property type="component" value="Unassembled WGS sequence"/>
</dbReference>
<protein>
    <recommendedName>
        <fullName evidence="6">Rad60/SUMO-like domain-containing protein</fullName>
    </recommendedName>
</protein>
<comment type="subcellular location">
    <subcellularLocation>
        <location evidence="1">Nucleus</location>
    </subcellularLocation>
</comment>
<feature type="compositionally biased region" description="Polar residues" evidence="3">
    <location>
        <begin position="150"/>
        <end position="171"/>
    </location>
</feature>
<evidence type="ECO:0008006" key="6">
    <source>
        <dbReference type="Google" id="ProtNLM"/>
    </source>
</evidence>
<gene>
    <name evidence="4" type="ORF">EEDITHA_LOCUS794</name>
</gene>
<dbReference type="PANTHER" id="PTHR47187">
    <property type="entry name" value="NFATC2-INTERACTING PROTEIN"/>
    <property type="match status" value="1"/>
</dbReference>
<accession>A0AAU9TER9</accession>
<dbReference type="Gene3D" id="3.10.20.90">
    <property type="entry name" value="Phosphatidylinositol 3-kinase Catalytic Subunit, Chain A, domain 1"/>
    <property type="match status" value="2"/>
</dbReference>
<keyword evidence="5" id="KW-1185">Reference proteome</keyword>
<feature type="compositionally biased region" description="Basic residues" evidence="3">
    <location>
        <begin position="173"/>
        <end position="183"/>
    </location>
</feature>
<dbReference type="InterPro" id="IPR029071">
    <property type="entry name" value="Ubiquitin-like_domsf"/>
</dbReference>
<dbReference type="GO" id="GO:0045944">
    <property type="term" value="P:positive regulation of transcription by RNA polymerase II"/>
    <property type="evidence" value="ECO:0007669"/>
    <property type="project" value="TreeGrafter"/>
</dbReference>
<dbReference type="InterPro" id="IPR052324">
    <property type="entry name" value="NFATC2-Int_DNA_Repair"/>
</dbReference>
<feature type="region of interest" description="Disordered" evidence="3">
    <location>
        <begin position="49"/>
        <end position="74"/>
    </location>
</feature>
<dbReference type="AlphaFoldDB" id="A0AAU9TER9"/>
<dbReference type="PANTHER" id="PTHR47187:SF1">
    <property type="entry name" value="NFATC2-INTERACTING PROTEIN"/>
    <property type="match status" value="1"/>
</dbReference>
<keyword evidence="2" id="KW-0539">Nucleus</keyword>
<dbReference type="GO" id="GO:0005634">
    <property type="term" value="C:nucleus"/>
    <property type="evidence" value="ECO:0007669"/>
    <property type="project" value="UniProtKB-SubCell"/>
</dbReference>
<organism evidence="4 5">
    <name type="scientific">Euphydryas editha</name>
    <name type="common">Edith's checkerspot</name>
    <dbReference type="NCBI Taxonomy" id="104508"/>
    <lineage>
        <taxon>Eukaryota</taxon>
        <taxon>Metazoa</taxon>
        <taxon>Ecdysozoa</taxon>
        <taxon>Arthropoda</taxon>
        <taxon>Hexapoda</taxon>
        <taxon>Insecta</taxon>
        <taxon>Pterygota</taxon>
        <taxon>Neoptera</taxon>
        <taxon>Endopterygota</taxon>
        <taxon>Lepidoptera</taxon>
        <taxon>Glossata</taxon>
        <taxon>Ditrysia</taxon>
        <taxon>Papilionoidea</taxon>
        <taxon>Nymphalidae</taxon>
        <taxon>Nymphalinae</taxon>
        <taxon>Euphydryas</taxon>
    </lineage>
</organism>
<evidence type="ECO:0000313" key="5">
    <source>
        <dbReference type="Proteomes" id="UP001153954"/>
    </source>
</evidence>
<evidence type="ECO:0000313" key="4">
    <source>
        <dbReference type="EMBL" id="CAH2084201.1"/>
    </source>
</evidence>
<feature type="region of interest" description="Disordered" evidence="3">
    <location>
        <begin position="149"/>
        <end position="214"/>
    </location>
</feature>
<feature type="compositionally biased region" description="Polar residues" evidence="3">
    <location>
        <begin position="190"/>
        <end position="214"/>
    </location>
</feature>
<comment type="caution">
    <text evidence="4">The sequence shown here is derived from an EMBL/GenBank/DDBJ whole genome shotgun (WGS) entry which is preliminary data.</text>
</comment>
<evidence type="ECO:0000256" key="3">
    <source>
        <dbReference type="SAM" id="MobiDB-lite"/>
    </source>
</evidence>
<proteinExistence type="predicted"/>
<sequence>MSLPGFDHDFYGNTIKKPYKLPKIFEARADSILVNKFENKSDITINSSVSKRGKTKRKSVGTSKPNKRTRKSERLSNIKSTASISNDILKNDVNAKIDAFIDLTEIDSLWPTNNINDKSKFTRSCNSAKSEQNEPSNNDVILIDSEDECSTSNDNIPLSSLPRSDSRGQNATKTRRSSRKRGTPKGQRICKNSSRTPVTRSQNKSRHSNINGIPTFSIGNTDEYNDELEYLQIFSSERKKDSISNKQNLTDDINSKNEELSVMVYWQNLYVQKFTIRRFQKIKVIYDFFSEKENIPINNLIFMYNNSILSPDDSPDSIDYNIVKFIDGGVLNDSQITDVETNVVKKSGIKLKFQSQKFKKPFVTYSEKDESLSLAMIKCAEHLELPLNKLKFEFDGETLSGSETLRSLDMEGGECIDVKIID</sequence>
<feature type="compositionally biased region" description="Basic residues" evidence="3">
    <location>
        <begin position="51"/>
        <end position="71"/>
    </location>
</feature>
<reference evidence="4" key="1">
    <citation type="submission" date="2022-03" db="EMBL/GenBank/DDBJ databases">
        <authorList>
            <person name="Tunstrom K."/>
        </authorList>
    </citation>
    <scope>NUCLEOTIDE SEQUENCE</scope>
</reference>
<dbReference type="EMBL" id="CAKOGL010000002">
    <property type="protein sequence ID" value="CAH2084201.1"/>
    <property type="molecule type" value="Genomic_DNA"/>
</dbReference>
<name>A0AAU9TER9_EUPED</name>
<evidence type="ECO:0000256" key="1">
    <source>
        <dbReference type="ARBA" id="ARBA00004123"/>
    </source>
</evidence>
<dbReference type="SUPFAM" id="SSF54236">
    <property type="entry name" value="Ubiquitin-like"/>
    <property type="match status" value="2"/>
</dbReference>
<dbReference type="CDD" id="cd01763">
    <property type="entry name" value="Ubl_SUMO_like"/>
    <property type="match status" value="2"/>
</dbReference>
<evidence type="ECO:0000256" key="2">
    <source>
        <dbReference type="ARBA" id="ARBA00023242"/>
    </source>
</evidence>